<dbReference type="InterPro" id="IPR051338">
    <property type="entry name" value="NodU/CmcH_Carbamoyltrnsfr"/>
</dbReference>
<dbReference type="InterPro" id="IPR031730">
    <property type="entry name" value="Carbam_trans_C"/>
</dbReference>
<dbReference type="Pfam" id="PF02543">
    <property type="entry name" value="Carbam_trans_N"/>
    <property type="match status" value="1"/>
</dbReference>
<evidence type="ECO:0000313" key="4">
    <source>
        <dbReference type="EMBL" id="RXJ67401.1"/>
    </source>
</evidence>
<dbReference type="InterPro" id="IPR038152">
    <property type="entry name" value="Carbam_trans_C_sf"/>
</dbReference>
<reference evidence="4 5" key="1">
    <citation type="submission" date="2017-10" db="EMBL/GenBank/DDBJ databases">
        <title>Genomics of the genus Arcobacter.</title>
        <authorList>
            <person name="Perez-Cataluna A."/>
            <person name="Figueras M.J."/>
        </authorList>
    </citation>
    <scope>NUCLEOTIDE SEQUENCE [LARGE SCALE GENOMIC DNA]</scope>
    <source>
        <strain evidence="4 5">CECT 8993</strain>
    </source>
</reference>
<comment type="similarity">
    <text evidence="1">Belongs to the NodU/CmcH family.</text>
</comment>
<dbReference type="CDD" id="cd24098">
    <property type="entry name" value="ASKHA_NBD_TobZ_N"/>
    <property type="match status" value="1"/>
</dbReference>
<comment type="caution">
    <text evidence="4">The sequence shown here is derived from an EMBL/GenBank/DDBJ whole genome shotgun (WGS) entry which is preliminary data.</text>
</comment>
<dbReference type="SUPFAM" id="SSF53067">
    <property type="entry name" value="Actin-like ATPase domain"/>
    <property type="match status" value="1"/>
</dbReference>
<sequence length="712" mass="82265">MNDNELILGLGIFGHDSSVSLIEKETGKILYCLTEERFSNIKHDGNFPYASMKNVLDIVKQDNLGKIKYIALNIDKSLFFKKIVEFLKINLTDKNLYKDILSVLEFAINEVEMQIFYDNVYPINFIKAKLIKSNITDVEDIVDHIIWNGNFILKYKRLIKFIQAKFPDAKVYEVPHHICHAASTIFCSDFKETACITIDGQGEIETITLNYYNNKNLEVISSSLYPNSLGSLYMHLTWYLGFDGHPKYPGFTDEFKVMGMSAYGESKYLEIFRTFGDINSEGKFEVNFGEFIELVKVNGCRGHYEAKFTEKFYTIFGPRRNSNESILQKHYDIARSFQQFIEEIGVKLAKFLKNKIPNTKNICLAGGVALNGLMNMKILNQAGFENIFIQPASGDDGTSLGAALYIRHILTKSNMDDIQFTNAYLGLQYNDIDIEKILKKFDINFTKPSNIHKEIGKLLNQGKIITRYYGRAEFGPRALGHRSILANPAIPNMKEIINKKIKHREPFRPFAPACLEEEVSEYFDIKVKAPYMILICEALRQTKDIAPSIVHDDNTARLQSVSKIENEDFYKIISEFYKLSGVPIVINTSFNVNGEVIVETPLDALESALFMDVDYLAIGSYLVSINDNKDKKFLIERQEFLKKRKLRYVNDYFSEEMYFWTEDNPIEVELEITNKQLQMYKNVAEERLKLINELHNQLNSKKKIKFWQFIKK</sequence>
<dbReference type="PANTHER" id="PTHR34847:SF1">
    <property type="entry name" value="NODULATION PROTEIN U"/>
    <property type="match status" value="1"/>
</dbReference>
<feature type="domain" description="Carbamoyltransferase C-terminal" evidence="3">
    <location>
        <begin position="457"/>
        <end position="623"/>
    </location>
</feature>
<gene>
    <name evidence="4" type="ORF">CRV08_10760</name>
</gene>
<dbReference type="InterPro" id="IPR043129">
    <property type="entry name" value="ATPase_NBD"/>
</dbReference>
<evidence type="ECO:0000259" key="2">
    <source>
        <dbReference type="Pfam" id="PF02543"/>
    </source>
</evidence>
<dbReference type="EMBL" id="PDKJ01000009">
    <property type="protein sequence ID" value="RXJ67401.1"/>
    <property type="molecule type" value="Genomic_DNA"/>
</dbReference>
<dbReference type="Pfam" id="PF16861">
    <property type="entry name" value="Carbam_trans_C"/>
    <property type="match status" value="1"/>
</dbReference>
<organism evidence="4 5">
    <name type="scientific">Halarcobacter ebronensis</name>
    <dbReference type="NCBI Taxonomy" id="1462615"/>
    <lineage>
        <taxon>Bacteria</taxon>
        <taxon>Pseudomonadati</taxon>
        <taxon>Campylobacterota</taxon>
        <taxon>Epsilonproteobacteria</taxon>
        <taxon>Campylobacterales</taxon>
        <taxon>Arcobacteraceae</taxon>
        <taxon>Halarcobacter</taxon>
    </lineage>
</organism>
<accession>A0A4Q0YEX7</accession>
<dbReference type="AlphaFoldDB" id="A0A4Q0YEX7"/>
<proteinExistence type="inferred from homology"/>
<evidence type="ECO:0000313" key="5">
    <source>
        <dbReference type="Proteomes" id="UP000290172"/>
    </source>
</evidence>
<dbReference type="RefSeq" id="WP_128981958.1">
    <property type="nucleotide sequence ID" value="NZ_PDKJ01000009.1"/>
</dbReference>
<dbReference type="Gene3D" id="3.90.870.20">
    <property type="entry name" value="Carbamoyltransferase, C-terminal domain"/>
    <property type="match status" value="1"/>
</dbReference>
<dbReference type="InterPro" id="IPR003696">
    <property type="entry name" value="Carbtransf_dom"/>
</dbReference>
<name>A0A4Q0YEX7_9BACT</name>
<protein>
    <recommendedName>
        <fullName evidence="6">Carbamoyltransferase</fullName>
    </recommendedName>
</protein>
<dbReference type="Gene3D" id="3.30.420.40">
    <property type="match status" value="2"/>
</dbReference>
<dbReference type="PANTHER" id="PTHR34847">
    <property type="entry name" value="NODULATION PROTEIN U"/>
    <property type="match status" value="1"/>
</dbReference>
<evidence type="ECO:0000256" key="1">
    <source>
        <dbReference type="ARBA" id="ARBA00006129"/>
    </source>
</evidence>
<evidence type="ECO:0000259" key="3">
    <source>
        <dbReference type="Pfam" id="PF16861"/>
    </source>
</evidence>
<dbReference type="GO" id="GO:0003824">
    <property type="term" value="F:catalytic activity"/>
    <property type="evidence" value="ECO:0007669"/>
    <property type="project" value="InterPro"/>
</dbReference>
<dbReference type="Proteomes" id="UP000290172">
    <property type="component" value="Unassembled WGS sequence"/>
</dbReference>
<feature type="domain" description="Carbamoyltransferase" evidence="2">
    <location>
        <begin position="7"/>
        <end position="404"/>
    </location>
</feature>
<evidence type="ECO:0008006" key="6">
    <source>
        <dbReference type="Google" id="ProtNLM"/>
    </source>
</evidence>